<keyword evidence="8" id="KW-1185">Reference proteome</keyword>
<gene>
    <name evidence="7" type="primary">cshC</name>
    <name evidence="7" type="ORF">skT53_04920</name>
</gene>
<dbReference type="GO" id="GO:0009409">
    <property type="term" value="P:response to cold"/>
    <property type="evidence" value="ECO:0007669"/>
    <property type="project" value="TreeGrafter"/>
</dbReference>
<dbReference type="PROSITE" id="PS51192">
    <property type="entry name" value="HELICASE_ATP_BIND_1"/>
    <property type="match status" value="1"/>
</dbReference>
<evidence type="ECO:0000259" key="6">
    <source>
        <dbReference type="PROSITE" id="PS51194"/>
    </source>
</evidence>
<evidence type="ECO:0000256" key="3">
    <source>
        <dbReference type="ARBA" id="ARBA00022806"/>
    </source>
</evidence>
<dbReference type="GO" id="GO:0033592">
    <property type="term" value="F:RNA strand annealing activity"/>
    <property type="evidence" value="ECO:0007669"/>
    <property type="project" value="TreeGrafter"/>
</dbReference>
<dbReference type="CDD" id="cd00268">
    <property type="entry name" value="DEADc"/>
    <property type="match status" value="1"/>
</dbReference>
<dbReference type="Pfam" id="PF00271">
    <property type="entry name" value="Helicase_C"/>
    <property type="match status" value="1"/>
</dbReference>
<dbReference type="EMBL" id="AP023366">
    <property type="protein sequence ID" value="BCJ85507.1"/>
    <property type="molecule type" value="Genomic_DNA"/>
</dbReference>
<dbReference type="GO" id="GO:0003724">
    <property type="term" value="F:RNA helicase activity"/>
    <property type="evidence" value="ECO:0007669"/>
    <property type="project" value="TreeGrafter"/>
</dbReference>
<dbReference type="AlphaFoldDB" id="A0A7I8D689"/>
<dbReference type="KEGG" id="eff:skT53_04920"/>
<sequence length="397" mass="44507">MNNMFSITEMKPFLQETWTKSGFASFTEIQQTSIPLILEGKDVIAESPTGTGKTLTYLLPVLERMDPDRKDIQAVILAPTRELVMQIQGEIQKFAEKGGIRGIALVGGADIKRQIEKLKTHPQIVAGTPARIQELIKVKKMKMHEVKTIVVDEADQMMEMHLLDTIKEVVKTTLKDRQLLFFSATVTDRVEQTGKHMMKQPEVIRVSRANLAFSPVEHIYLICEKREKIDLLRRVVKMGASKAIAFVNGTSDFNELAAKLEYKGIPVQVLHGERSKTERETIMKNFRAGKFPLLLATDLAARGLDIEGITHVIHFDAPDTPDQYIHRSGRTGRMGAAGTVISIITENQEGLLKKFGKHLGIPIRKKTLFKGEFVDQKPFQAKPKSNGLAKTGKKNSR</sequence>
<dbReference type="SMART" id="SM00487">
    <property type="entry name" value="DEXDc"/>
    <property type="match status" value="1"/>
</dbReference>
<feature type="domain" description="Helicase C-terminal" evidence="6">
    <location>
        <begin position="230"/>
        <end position="375"/>
    </location>
</feature>
<evidence type="ECO:0000259" key="5">
    <source>
        <dbReference type="PROSITE" id="PS51192"/>
    </source>
</evidence>
<dbReference type="Proteomes" id="UP000593802">
    <property type="component" value="Chromosome"/>
</dbReference>
<dbReference type="InterPro" id="IPR011545">
    <property type="entry name" value="DEAD/DEAH_box_helicase_dom"/>
</dbReference>
<proteinExistence type="predicted"/>
<evidence type="ECO:0000313" key="7">
    <source>
        <dbReference type="EMBL" id="BCJ85507.1"/>
    </source>
</evidence>
<dbReference type="InterPro" id="IPR027417">
    <property type="entry name" value="P-loop_NTPase"/>
</dbReference>
<dbReference type="GO" id="GO:0016787">
    <property type="term" value="F:hydrolase activity"/>
    <property type="evidence" value="ECO:0007669"/>
    <property type="project" value="UniProtKB-KW"/>
</dbReference>
<keyword evidence="2" id="KW-0378">Hydrolase</keyword>
<evidence type="ECO:0000256" key="1">
    <source>
        <dbReference type="ARBA" id="ARBA00022741"/>
    </source>
</evidence>
<dbReference type="InterPro" id="IPR050547">
    <property type="entry name" value="DEAD_box_RNA_helicases"/>
</dbReference>
<dbReference type="Gene3D" id="3.40.50.300">
    <property type="entry name" value="P-loop containing nucleotide triphosphate hydrolases"/>
    <property type="match status" value="2"/>
</dbReference>
<name>A0A7I8D689_9BACL</name>
<keyword evidence="4" id="KW-0067">ATP-binding</keyword>
<dbReference type="InterPro" id="IPR014001">
    <property type="entry name" value="Helicase_ATP-bd"/>
</dbReference>
<accession>A0A7I8D689</accession>
<dbReference type="PANTHER" id="PTHR47963:SF7">
    <property type="entry name" value="ATP-DEPENDENT RNA HELICASE YFML-RELATED"/>
    <property type="match status" value="1"/>
</dbReference>
<feature type="domain" description="Helicase ATP-binding" evidence="5">
    <location>
        <begin position="34"/>
        <end position="204"/>
    </location>
</feature>
<dbReference type="GO" id="GO:0005840">
    <property type="term" value="C:ribosome"/>
    <property type="evidence" value="ECO:0007669"/>
    <property type="project" value="TreeGrafter"/>
</dbReference>
<reference evidence="7 8" key="1">
    <citation type="submission" date="2020-08" db="EMBL/GenBank/DDBJ databases">
        <title>Complete Genome Sequence of Effusibacillus dendaii Strain skT53, Isolated from Farmland soil.</title>
        <authorList>
            <person name="Konishi T."/>
            <person name="Kawasaki H."/>
        </authorList>
    </citation>
    <scope>NUCLEOTIDE SEQUENCE [LARGE SCALE GENOMIC DNA]</scope>
    <source>
        <strain evidence="8">skT53</strain>
    </source>
</reference>
<dbReference type="PROSITE" id="PS51194">
    <property type="entry name" value="HELICASE_CTER"/>
    <property type="match status" value="1"/>
</dbReference>
<dbReference type="InterPro" id="IPR044742">
    <property type="entry name" value="DEAD/DEAH_RhlB"/>
</dbReference>
<evidence type="ECO:0000256" key="4">
    <source>
        <dbReference type="ARBA" id="ARBA00022840"/>
    </source>
</evidence>
<evidence type="ECO:0000256" key="2">
    <source>
        <dbReference type="ARBA" id="ARBA00022801"/>
    </source>
</evidence>
<dbReference type="Pfam" id="PF00270">
    <property type="entry name" value="DEAD"/>
    <property type="match status" value="1"/>
</dbReference>
<dbReference type="InterPro" id="IPR001650">
    <property type="entry name" value="Helicase_C-like"/>
</dbReference>
<dbReference type="SMART" id="SM00490">
    <property type="entry name" value="HELICc"/>
    <property type="match status" value="1"/>
</dbReference>
<dbReference type="GO" id="GO:0005829">
    <property type="term" value="C:cytosol"/>
    <property type="evidence" value="ECO:0007669"/>
    <property type="project" value="TreeGrafter"/>
</dbReference>
<evidence type="ECO:0000313" key="8">
    <source>
        <dbReference type="Proteomes" id="UP000593802"/>
    </source>
</evidence>
<keyword evidence="3 7" id="KW-0347">Helicase</keyword>
<dbReference type="GO" id="GO:0005524">
    <property type="term" value="F:ATP binding"/>
    <property type="evidence" value="ECO:0007669"/>
    <property type="project" value="UniProtKB-KW"/>
</dbReference>
<dbReference type="CDD" id="cd18787">
    <property type="entry name" value="SF2_C_DEAD"/>
    <property type="match status" value="1"/>
</dbReference>
<protein>
    <submittedName>
        <fullName evidence="7">DEAD-box ATP-dependent RNA helicase CshC</fullName>
    </submittedName>
</protein>
<organism evidence="7 8">
    <name type="scientific">Effusibacillus dendaii</name>
    <dbReference type="NCBI Taxonomy" id="2743772"/>
    <lineage>
        <taxon>Bacteria</taxon>
        <taxon>Bacillati</taxon>
        <taxon>Bacillota</taxon>
        <taxon>Bacilli</taxon>
        <taxon>Bacillales</taxon>
        <taxon>Alicyclobacillaceae</taxon>
        <taxon>Effusibacillus</taxon>
    </lineage>
</organism>
<dbReference type="PANTHER" id="PTHR47963">
    <property type="entry name" value="DEAD-BOX ATP-DEPENDENT RNA HELICASE 47, MITOCHONDRIAL"/>
    <property type="match status" value="1"/>
</dbReference>
<dbReference type="SUPFAM" id="SSF52540">
    <property type="entry name" value="P-loop containing nucleoside triphosphate hydrolases"/>
    <property type="match status" value="1"/>
</dbReference>
<keyword evidence="1" id="KW-0547">Nucleotide-binding</keyword>